<evidence type="ECO:0000256" key="2">
    <source>
        <dbReference type="SAM" id="MobiDB-lite"/>
    </source>
</evidence>
<dbReference type="AlphaFoldDB" id="A0A918GLA4"/>
<feature type="repeat" description="TPR" evidence="1">
    <location>
        <begin position="139"/>
        <end position="172"/>
    </location>
</feature>
<gene>
    <name evidence="4" type="ORF">GCM10010171_42080</name>
</gene>
<evidence type="ECO:0008006" key="6">
    <source>
        <dbReference type="Google" id="ProtNLM"/>
    </source>
</evidence>
<dbReference type="Proteomes" id="UP000660680">
    <property type="component" value="Unassembled WGS sequence"/>
</dbReference>
<evidence type="ECO:0000256" key="3">
    <source>
        <dbReference type="SAM" id="Phobius"/>
    </source>
</evidence>
<dbReference type="RefSeq" id="WP_189212233.1">
    <property type="nucleotide sequence ID" value="NZ_BMRB01000003.1"/>
</dbReference>
<organism evidence="4 5">
    <name type="scientific">Actinokineospora fastidiosa</name>
    <dbReference type="NCBI Taxonomy" id="1816"/>
    <lineage>
        <taxon>Bacteria</taxon>
        <taxon>Bacillati</taxon>
        <taxon>Actinomycetota</taxon>
        <taxon>Actinomycetes</taxon>
        <taxon>Pseudonocardiales</taxon>
        <taxon>Pseudonocardiaceae</taxon>
        <taxon>Actinokineospora</taxon>
    </lineage>
</organism>
<dbReference type="InterPro" id="IPR019734">
    <property type="entry name" value="TPR_rpt"/>
</dbReference>
<reference evidence="4" key="1">
    <citation type="journal article" date="2014" name="Int. J. Syst. Evol. Microbiol.">
        <title>Complete genome sequence of Corynebacterium casei LMG S-19264T (=DSM 44701T), isolated from a smear-ripened cheese.</title>
        <authorList>
            <consortium name="US DOE Joint Genome Institute (JGI-PGF)"/>
            <person name="Walter F."/>
            <person name="Albersmeier A."/>
            <person name="Kalinowski J."/>
            <person name="Ruckert C."/>
        </authorList>
    </citation>
    <scope>NUCLEOTIDE SEQUENCE</scope>
    <source>
        <strain evidence="4">JCM 3276</strain>
    </source>
</reference>
<keyword evidence="3" id="KW-0472">Membrane</keyword>
<name>A0A918GLA4_9PSEU</name>
<accession>A0A918GLA4</accession>
<feature type="compositionally biased region" description="Basic and acidic residues" evidence="2">
    <location>
        <begin position="457"/>
        <end position="482"/>
    </location>
</feature>
<proteinExistence type="predicted"/>
<protein>
    <recommendedName>
        <fullName evidence="6">Tetratricopeptide repeat protein</fullName>
    </recommendedName>
</protein>
<keyword evidence="3" id="KW-0812">Transmembrane</keyword>
<evidence type="ECO:0000256" key="1">
    <source>
        <dbReference type="PROSITE-ProRule" id="PRU00339"/>
    </source>
</evidence>
<evidence type="ECO:0000313" key="5">
    <source>
        <dbReference type="Proteomes" id="UP000660680"/>
    </source>
</evidence>
<feature type="compositionally biased region" description="Low complexity" evidence="2">
    <location>
        <begin position="216"/>
        <end position="232"/>
    </location>
</feature>
<dbReference type="EMBL" id="BMRB01000003">
    <property type="protein sequence ID" value="GGS42661.1"/>
    <property type="molecule type" value="Genomic_DNA"/>
</dbReference>
<feature type="region of interest" description="Disordered" evidence="2">
    <location>
        <begin position="546"/>
        <end position="565"/>
    </location>
</feature>
<dbReference type="Pfam" id="PF13432">
    <property type="entry name" value="TPR_16"/>
    <property type="match status" value="2"/>
</dbReference>
<feature type="compositionally biased region" description="Basic and acidic residues" evidence="2">
    <location>
        <begin position="408"/>
        <end position="428"/>
    </location>
</feature>
<evidence type="ECO:0000313" key="4">
    <source>
        <dbReference type="EMBL" id="GGS42661.1"/>
    </source>
</evidence>
<dbReference type="Gene3D" id="1.25.40.10">
    <property type="entry name" value="Tetratricopeptide repeat domain"/>
    <property type="match status" value="2"/>
</dbReference>
<feature type="compositionally biased region" description="Low complexity" evidence="2">
    <location>
        <begin position="371"/>
        <end position="385"/>
    </location>
</feature>
<feature type="region of interest" description="Disordered" evidence="2">
    <location>
        <begin position="205"/>
        <end position="232"/>
    </location>
</feature>
<feature type="transmembrane region" description="Helical" evidence="3">
    <location>
        <begin position="682"/>
        <end position="703"/>
    </location>
</feature>
<keyword evidence="1" id="KW-0802">TPR repeat</keyword>
<feature type="transmembrane region" description="Helical" evidence="3">
    <location>
        <begin position="654"/>
        <end position="676"/>
    </location>
</feature>
<sequence length="709" mass="74961">MSQPIDAVLADAARLTAAGRPRAAIEVLRPVLADHPDHPGAWCGLAAAFLDVGEPLHCLDAAKRAITLGEPAWAHRLASLALTELGRHEEAVISARESARRDPDDWRGQVALAEALAPTTPADALTAARRAVAIAPEEPRTHEVLGNTAERAGDLDGARAAYQESLRLDPTNPDAQAALSRLRRTTGRFGDVPWERSTAWHEAEDPDWTLVDADPARAPKSPRGPKRPAAARAVRLAPDLDDAAVHAHAAPVDLSDHLHHPPADDLDADPTRPDAESTHPDGTAWTPRPKQAPQDDGDRPNGDRTTAGPNPDPTEDREPATARPDLFPTEGERRKPGLFARIRSRHPRPAPKPDLFAGLTEEPRPRRPRPTRGSTPAPFATSAATHAEDDGSKPARFPHAGAAGTTRDWTKPTRPARGDSTADDRPEPDPFAEGGSVEVEGDHDGPGQFARGGSVGAERDGAEANRFAREDSTGDDRFEPGRFARGGSAGAEREADRFGGGGSGGGVGSGWGKGDRKAELFARGTGRRAGEQEPDLFVRGGRVRGGGGRAAVGQQGRTVGAGGAREARPLRDRRFGRAQRIGLWLALRRGAGWLLAGGLVLMIAGMPSPSRLLVWFGVALLVLVAGVVGVAVFRLPADIRVTPGYLWGQDRLMAVCAAVLALGLGLLAVWTAALGLGATGMALLTPVVILGLLAFAVGTLGLWRMRIRR</sequence>
<dbReference type="SMART" id="SM00028">
    <property type="entry name" value="TPR"/>
    <property type="match status" value="2"/>
</dbReference>
<comment type="caution">
    <text evidence="4">The sequence shown here is derived from an EMBL/GenBank/DDBJ whole genome shotgun (WGS) entry which is preliminary data.</text>
</comment>
<reference evidence="4" key="2">
    <citation type="submission" date="2020-09" db="EMBL/GenBank/DDBJ databases">
        <authorList>
            <person name="Sun Q."/>
            <person name="Ohkuma M."/>
        </authorList>
    </citation>
    <scope>NUCLEOTIDE SEQUENCE</scope>
    <source>
        <strain evidence="4">JCM 3276</strain>
    </source>
</reference>
<dbReference type="InterPro" id="IPR011990">
    <property type="entry name" value="TPR-like_helical_dom_sf"/>
</dbReference>
<dbReference type="PROSITE" id="PS50005">
    <property type="entry name" value="TPR"/>
    <property type="match status" value="1"/>
</dbReference>
<keyword evidence="5" id="KW-1185">Reference proteome</keyword>
<keyword evidence="3" id="KW-1133">Transmembrane helix</keyword>
<feature type="compositionally biased region" description="Gly residues" evidence="2">
    <location>
        <begin position="498"/>
        <end position="512"/>
    </location>
</feature>
<dbReference type="SUPFAM" id="SSF48452">
    <property type="entry name" value="TPR-like"/>
    <property type="match status" value="1"/>
</dbReference>
<feature type="transmembrane region" description="Helical" evidence="3">
    <location>
        <begin position="612"/>
        <end position="633"/>
    </location>
</feature>
<feature type="compositionally biased region" description="Basic and acidic residues" evidence="2">
    <location>
        <begin position="254"/>
        <end position="279"/>
    </location>
</feature>
<feature type="region of interest" description="Disordered" evidence="2">
    <location>
        <begin position="253"/>
        <end position="514"/>
    </location>
</feature>